<sequence>MQVKVRLAGFRGFPKPVTISIQLSEERGKIADVIKEAFKHLDIVVEEDEVLVICDDKMLYLDDEIPASCEELELYPLARGGLASVNAYIYNFSRISKSR</sequence>
<accession>A0A7C4FCU8</accession>
<dbReference type="EMBL" id="DTFF01000051">
    <property type="protein sequence ID" value="HGI87998.1"/>
    <property type="molecule type" value="Genomic_DNA"/>
</dbReference>
<evidence type="ECO:0008006" key="2">
    <source>
        <dbReference type="Google" id="ProtNLM"/>
    </source>
</evidence>
<gene>
    <name evidence="1" type="ORF">ENV14_06390</name>
</gene>
<organism evidence="1">
    <name type="scientific">Ignisphaera aggregans</name>
    <dbReference type="NCBI Taxonomy" id="334771"/>
    <lineage>
        <taxon>Archaea</taxon>
        <taxon>Thermoproteota</taxon>
        <taxon>Thermoprotei</taxon>
        <taxon>Desulfurococcales</taxon>
        <taxon>Desulfurococcaceae</taxon>
        <taxon>Ignisphaera</taxon>
    </lineage>
</organism>
<dbReference type="AlphaFoldDB" id="A0A7C4FCU8"/>
<protein>
    <recommendedName>
        <fullName evidence="2">MoaD/ThiS family protein</fullName>
    </recommendedName>
</protein>
<evidence type="ECO:0000313" key="1">
    <source>
        <dbReference type="EMBL" id="HGI87998.1"/>
    </source>
</evidence>
<comment type="caution">
    <text evidence="1">The sequence shown here is derived from an EMBL/GenBank/DDBJ whole genome shotgun (WGS) entry which is preliminary data.</text>
</comment>
<proteinExistence type="predicted"/>
<name>A0A7C4FCU8_9CREN</name>
<reference evidence="1" key="1">
    <citation type="journal article" date="2020" name="mSystems">
        <title>Genome- and Community-Level Interaction Insights into Carbon Utilization and Element Cycling Functions of Hydrothermarchaeota in Hydrothermal Sediment.</title>
        <authorList>
            <person name="Zhou Z."/>
            <person name="Liu Y."/>
            <person name="Xu W."/>
            <person name="Pan J."/>
            <person name="Luo Z.H."/>
            <person name="Li M."/>
        </authorList>
    </citation>
    <scope>NUCLEOTIDE SEQUENCE [LARGE SCALE GENOMIC DNA]</scope>
    <source>
        <strain evidence="1">SpSt-732</strain>
    </source>
</reference>